<dbReference type="AlphaFoldDB" id="A0A9J6GSE6"/>
<keyword evidence="1" id="KW-0812">Transmembrane</keyword>
<organism evidence="2 3">
    <name type="scientific">Haemaphysalis longicornis</name>
    <name type="common">Bush tick</name>
    <dbReference type="NCBI Taxonomy" id="44386"/>
    <lineage>
        <taxon>Eukaryota</taxon>
        <taxon>Metazoa</taxon>
        <taxon>Ecdysozoa</taxon>
        <taxon>Arthropoda</taxon>
        <taxon>Chelicerata</taxon>
        <taxon>Arachnida</taxon>
        <taxon>Acari</taxon>
        <taxon>Parasitiformes</taxon>
        <taxon>Ixodida</taxon>
        <taxon>Ixodoidea</taxon>
        <taxon>Ixodidae</taxon>
        <taxon>Haemaphysalinae</taxon>
        <taxon>Haemaphysalis</taxon>
    </lineage>
</organism>
<dbReference type="PANTHER" id="PTHR11360:SF303">
    <property type="entry name" value="MAJOR FACILITATOR SUPERFAMILY (MFS) PROFILE DOMAIN-CONTAINING PROTEIN"/>
    <property type="match status" value="1"/>
</dbReference>
<keyword evidence="3" id="KW-1185">Reference proteome</keyword>
<evidence type="ECO:0008006" key="4">
    <source>
        <dbReference type="Google" id="ProtNLM"/>
    </source>
</evidence>
<dbReference type="PANTHER" id="PTHR11360">
    <property type="entry name" value="MONOCARBOXYLATE TRANSPORTER"/>
    <property type="match status" value="1"/>
</dbReference>
<feature type="transmembrane region" description="Helical" evidence="1">
    <location>
        <begin position="119"/>
        <end position="141"/>
    </location>
</feature>
<feature type="transmembrane region" description="Helical" evidence="1">
    <location>
        <begin position="39"/>
        <end position="60"/>
    </location>
</feature>
<dbReference type="InterPro" id="IPR050327">
    <property type="entry name" value="Proton-linked_MCT"/>
</dbReference>
<dbReference type="EMBL" id="JABSTR010000008">
    <property type="protein sequence ID" value="KAH9378389.1"/>
    <property type="molecule type" value="Genomic_DNA"/>
</dbReference>
<dbReference type="Proteomes" id="UP000821853">
    <property type="component" value="Unassembled WGS sequence"/>
</dbReference>
<evidence type="ECO:0000256" key="1">
    <source>
        <dbReference type="SAM" id="Phobius"/>
    </source>
</evidence>
<dbReference type="GO" id="GO:0008028">
    <property type="term" value="F:monocarboxylic acid transmembrane transporter activity"/>
    <property type="evidence" value="ECO:0007669"/>
    <property type="project" value="TreeGrafter"/>
</dbReference>
<proteinExistence type="predicted"/>
<accession>A0A9J6GSE6</accession>
<sequence length="225" mass="24753">MHYFKKYRGLATGIKFCSDPVSAIIFPPVLVYLETTYGLSGALLVFGALTMHVTAFCIPLKEAPWHKRSTVEAEVATVALGLSQAPPAEAKRSSHLNRRQFRIPGSLPTLPPELRLPSFYVATVGAALIDYINAVHLSTIVDYALDMGVPRLHAELTVTYGAAPEMAGRVLLPLAADLGIVSRPVLSAVILLVLGALFTATPIRHPERTLRSEWPHRWPWERARR</sequence>
<dbReference type="VEuPathDB" id="VectorBase:HLOH_046252"/>
<keyword evidence="1" id="KW-0472">Membrane</keyword>
<evidence type="ECO:0000313" key="3">
    <source>
        <dbReference type="Proteomes" id="UP000821853"/>
    </source>
</evidence>
<dbReference type="Gene3D" id="1.20.1250.20">
    <property type="entry name" value="MFS general substrate transporter like domains"/>
    <property type="match status" value="1"/>
</dbReference>
<keyword evidence="1" id="KW-1133">Transmembrane helix</keyword>
<feature type="transmembrane region" description="Helical" evidence="1">
    <location>
        <begin position="180"/>
        <end position="201"/>
    </location>
</feature>
<dbReference type="SUPFAM" id="SSF103473">
    <property type="entry name" value="MFS general substrate transporter"/>
    <property type="match status" value="1"/>
</dbReference>
<evidence type="ECO:0000313" key="2">
    <source>
        <dbReference type="EMBL" id="KAH9378389.1"/>
    </source>
</evidence>
<comment type="caution">
    <text evidence="2">The sequence shown here is derived from an EMBL/GenBank/DDBJ whole genome shotgun (WGS) entry which is preliminary data.</text>
</comment>
<gene>
    <name evidence="2" type="ORF">HPB48_009896</name>
</gene>
<protein>
    <recommendedName>
        <fullName evidence="4">Monocarboxylate transporter</fullName>
    </recommendedName>
</protein>
<dbReference type="OrthoDB" id="6499973at2759"/>
<dbReference type="InterPro" id="IPR036259">
    <property type="entry name" value="MFS_trans_sf"/>
</dbReference>
<name>A0A9J6GSE6_HAELO</name>
<reference evidence="2 3" key="1">
    <citation type="journal article" date="2020" name="Cell">
        <title>Large-Scale Comparative Analyses of Tick Genomes Elucidate Their Genetic Diversity and Vector Capacities.</title>
        <authorList>
            <consortium name="Tick Genome and Microbiome Consortium (TIGMIC)"/>
            <person name="Jia N."/>
            <person name="Wang J."/>
            <person name="Shi W."/>
            <person name="Du L."/>
            <person name="Sun Y."/>
            <person name="Zhan W."/>
            <person name="Jiang J.F."/>
            <person name="Wang Q."/>
            <person name="Zhang B."/>
            <person name="Ji P."/>
            <person name="Bell-Sakyi L."/>
            <person name="Cui X.M."/>
            <person name="Yuan T.T."/>
            <person name="Jiang B.G."/>
            <person name="Yang W.F."/>
            <person name="Lam T.T."/>
            <person name="Chang Q.C."/>
            <person name="Ding S.J."/>
            <person name="Wang X.J."/>
            <person name="Zhu J.G."/>
            <person name="Ruan X.D."/>
            <person name="Zhao L."/>
            <person name="Wei J.T."/>
            <person name="Ye R.Z."/>
            <person name="Que T.C."/>
            <person name="Du C.H."/>
            <person name="Zhou Y.H."/>
            <person name="Cheng J.X."/>
            <person name="Dai P.F."/>
            <person name="Guo W.B."/>
            <person name="Han X.H."/>
            <person name="Huang E.J."/>
            <person name="Li L.F."/>
            <person name="Wei W."/>
            <person name="Gao Y.C."/>
            <person name="Liu J.Z."/>
            <person name="Shao H.Z."/>
            <person name="Wang X."/>
            <person name="Wang C.C."/>
            <person name="Yang T.C."/>
            <person name="Huo Q.B."/>
            <person name="Li W."/>
            <person name="Chen H.Y."/>
            <person name="Chen S.E."/>
            <person name="Zhou L.G."/>
            <person name="Ni X.B."/>
            <person name="Tian J.H."/>
            <person name="Sheng Y."/>
            <person name="Liu T."/>
            <person name="Pan Y.S."/>
            <person name="Xia L.Y."/>
            <person name="Li J."/>
            <person name="Zhao F."/>
            <person name="Cao W.C."/>
        </authorList>
    </citation>
    <scope>NUCLEOTIDE SEQUENCE [LARGE SCALE GENOMIC DNA]</scope>
    <source>
        <strain evidence="2">HaeL-2018</strain>
    </source>
</reference>